<dbReference type="InterPro" id="IPR050366">
    <property type="entry name" value="BP-dependent_transpt_permease"/>
</dbReference>
<dbReference type="GO" id="GO:0055085">
    <property type="term" value="P:transmembrane transport"/>
    <property type="evidence" value="ECO:0007669"/>
    <property type="project" value="InterPro"/>
</dbReference>
<evidence type="ECO:0000313" key="9">
    <source>
        <dbReference type="EMBL" id="SNX46194.1"/>
    </source>
</evidence>
<dbReference type="Pfam" id="PF12911">
    <property type="entry name" value="OppC_N"/>
    <property type="match status" value="1"/>
</dbReference>
<feature type="transmembrane region" description="Helical" evidence="7">
    <location>
        <begin position="247"/>
        <end position="269"/>
    </location>
</feature>
<evidence type="ECO:0000256" key="6">
    <source>
        <dbReference type="ARBA" id="ARBA00023136"/>
    </source>
</evidence>
<evidence type="ECO:0000256" key="7">
    <source>
        <dbReference type="RuleBase" id="RU363032"/>
    </source>
</evidence>
<keyword evidence="3" id="KW-1003">Cell membrane</keyword>
<comment type="subcellular location">
    <subcellularLocation>
        <location evidence="1 7">Cell membrane</location>
        <topology evidence="1 7">Multi-pass membrane protein</topology>
    </subcellularLocation>
</comment>
<dbReference type="InterPro" id="IPR035906">
    <property type="entry name" value="MetI-like_sf"/>
</dbReference>
<dbReference type="SUPFAM" id="SSF161098">
    <property type="entry name" value="MetI-like"/>
    <property type="match status" value="1"/>
</dbReference>
<feature type="domain" description="ABC transmembrane type-1" evidence="8">
    <location>
        <begin position="81"/>
        <end position="270"/>
    </location>
</feature>
<dbReference type="AlphaFoldDB" id="A0A240EBW6"/>
<evidence type="ECO:0000256" key="4">
    <source>
        <dbReference type="ARBA" id="ARBA00022692"/>
    </source>
</evidence>
<dbReference type="OrthoDB" id="9805884at2"/>
<keyword evidence="4 7" id="KW-0812">Transmembrane</keyword>
<accession>A0A240EBW6</accession>
<evidence type="ECO:0000256" key="5">
    <source>
        <dbReference type="ARBA" id="ARBA00022989"/>
    </source>
</evidence>
<evidence type="ECO:0000256" key="3">
    <source>
        <dbReference type="ARBA" id="ARBA00022475"/>
    </source>
</evidence>
<feature type="transmembrane region" description="Helical" evidence="7">
    <location>
        <begin position="121"/>
        <end position="141"/>
    </location>
</feature>
<feature type="transmembrane region" description="Helical" evidence="7">
    <location>
        <begin position="17"/>
        <end position="35"/>
    </location>
</feature>
<keyword evidence="10" id="KW-1185">Reference proteome</keyword>
<dbReference type="CDD" id="cd06261">
    <property type="entry name" value="TM_PBP2"/>
    <property type="match status" value="1"/>
</dbReference>
<dbReference type="RefSeq" id="WP_097079944.1">
    <property type="nucleotide sequence ID" value="NZ_BAABHT010000014.1"/>
</dbReference>
<evidence type="ECO:0000313" key="10">
    <source>
        <dbReference type="Proteomes" id="UP000219042"/>
    </source>
</evidence>
<keyword evidence="2 7" id="KW-0813">Transport</keyword>
<dbReference type="PANTHER" id="PTHR43386">
    <property type="entry name" value="OLIGOPEPTIDE TRANSPORT SYSTEM PERMEASE PROTEIN APPC"/>
    <property type="match status" value="1"/>
</dbReference>
<sequence>MKRYGTLLSLQHRRTKVGLCLWSLIILLAILAPMISPHDPNQQDLQHALLPPVWFEQGQWSYLLGTNILGQCQLSQLLYGFQVAVIVAIAAAILTALIGCFLGICAGYFEHLFERIITSVVEMWMTFPAVVLALLIMVALSPGLTNIIIAIVLVDWTRFCKVILNETKQLKQREFIAAARIAGASHLHVIVKDILPNLIPSIVVLISIELSIAVVVESTLAFVGISVQPEMPSWGGMIAAGLESVFTAPWLVLPPMLCIIFVVFVSTLLSDGLNQQKINGQMLGNKS</sequence>
<organism evidence="9 10">
    <name type="scientific">Acinetobacter puyangensis</name>
    <dbReference type="NCBI Taxonomy" id="1096779"/>
    <lineage>
        <taxon>Bacteria</taxon>
        <taxon>Pseudomonadati</taxon>
        <taxon>Pseudomonadota</taxon>
        <taxon>Gammaproteobacteria</taxon>
        <taxon>Moraxellales</taxon>
        <taxon>Moraxellaceae</taxon>
        <taxon>Acinetobacter</taxon>
    </lineage>
</organism>
<dbReference type="Proteomes" id="UP000219042">
    <property type="component" value="Unassembled WGS sequence"/>
</dbReference>
<dbReference type="Gene3D" id="1.10.3720.10">
    <property type="entry name" value="MetI-like"/>
    <property type="match status" value="1"/>
</dbReference>
<name>A0A240EBW6_9GAMM</name>
<protein>
    <submittedName>
        <fullName evidence="9">Peptide/nickel transport system permease protein</fullName>
    </submittedName>
</protein>
<dbReference type="PANTHER" id="PTHR43386:SF1">
    <property type="entry name" value="D,D-DIPEPTIDE TRANSPORT SYSTEM PERMEASE PROTEIN DDPC-RELATED"/>
    <property type="match status" value="1"/>
</dbReference>
<gene>
    <name evidence="9" type="ORF">SAMN05421731_10922</name>
</gene>
<dbReference type="InterPro" id="IPR000515">
    <property type="entry name" value="MetI-like"/>
</dbReference>
<evidence type="ECO:0000259" key="8">
    <source>
        <dbReference type="PROSITE" id="PS50928"/>
    </source>
</evidence>
<comment type="similarity">
    <text evidence="7">Belongs to the binding-protein-dependent transport system permease family.</text>
</comment>
<feature type="transmembrane region" description="Helical" evidence="7">
    <location>
        <begin position="83"/>
        <end position="109"/>
    </location>
</feature>
<dbReference type="PROSITE" id="PS50928">
    <property type="entry name" value="ABC_TM1"/>
    <property type="match status" value="1"/>
</dbReference>
<dbReference type="EMBL" id="OANT01000009">
    <property type="protein sequence ID" value="SNX46194.1"/>
    <property type="molecule type" value="Genomic_DNA"/>
</dbReference>
<dbReference type="InterPro" id="IPR025966">
    <property type="entry name" value="OppC_N"/>
</dbReference>
<dbReference type="GO" id="GO:0005886">
    <property type="term" value="C:plasma membrane"/>
    <property type="evidence" value="ECO:0007669"/>
    <property type="project" value="UniProtKB-SubCell"/>
</dbReference>
<keyword evidence="5 7" id="KW-1133">Transmembrane helix</keyword>
<keyword evidence="6 7" id="KW-0472">Membrane</keyword>
<evidence type="ECO:0000256" key="2">
    <source>
        <dbReference type="ARBA" id="ARBA00022448"/>
    </source>
</evidence>
<proteinExistence type="inferred from homology"/>
<evidence type="ECO:0000256" key="1">
    <source>
        <dbReference type="ARBA" id="ARBA00004651"/>
    </source>
</evidence>
<reference evidence="10" key="1">
    <citation type="submission" date="2016-09" db="EMBL/GenBank/DDBJ databases">
        <authorList>
            <person name="Varghese N."/>
            <person name="Submissions S."/>
        </authorList>
    </citation>
    <scope>NUCLEOTIDE SEQUENCE [LARGE SCALE GENOMIC DNA]</scope>
    <source>
        <strain evidence="10">ANC 4466</strain>
    </source>
</reference>
<dbReference type="Pfam" id="PF00528">
    <property type="entry name" value="BPD_transp_1"/>
    <property type="match status" value="1"/>
</dbReference>